<protein>
    <submittedName>
        <fullName evidence="12">Carbohydrate-binding protein</fullName>
    </submittedName>
</protein>
<evidence type="ECO:0000256" key="6">
    <source>
        <dbReference type="SAM" id="MobiDB-lite"/>
    </source>
</evidence>
<dbReference type="PROSITE" id="PS50022">
    <property type="entry name" value="FA58C_3"/>
    <property type="match status" value="1"/>
</dbReference>
<dbReference type="GO" id="GO:0030246">
    <property type="term" value="F:carbohydrate binding"/>
    <property type="evidence" value="ECO:0007669"/>
    <property type="project" value="InterPro"/>
</dbReference>
<evidence type="ECO:0000256" key="7">
    <source>
        <dbReference type="SAM" id="Phobius"/>
    </source>
</evidence>
<dbReference type="InterPro" id="IPR014718">
    <property type="entry name" value="GH-type_carb-bd"/>
</dbReference>
<dbReference type="Pfam" id="PF07971">
    <property type="entry name" value="Glyco_hydro_92"/>
    <property type="match status" value="1"/>
</dbReference>
<evidence type="ECO:0000256" key="1">
    <source>
        <dbReference type="ARBA" id="ARBA00022512"/>
    </source>
</evidence>
<keyword evidence="3 8" id="KW-0732">Signal</keyword>
<dbReference type="NCBIfam" id="TIGR01167">
    <property type="entry name" value="LPXTG_anchor"/>
    <property type="match status" value="1"/>
</dbReference>
<proteinExistence type="predicted"/>
<evidence type="ECO:0000256" key="8">
    <source>
        <dbReference type="SAM" id="SignalP"/>
    </source>
</evidence>
<dbReference type="EMBL" id="SRYR01000001">
    <property type="protein sequence ID" value="TGY43279.1"/>
    <property type="molecule type" value="Genomic_DNA"/>
</dbReference>
<evidence type="ECO:0000256" key="5">
    <source>
        <dbReference type="ARBA" id="ARBA00023295"/>
    </source>
</evidence>
<dbReference type="InterPro" id="IPR005887">
    <property type="entry name" value="GH92_a_mannosidase_put"/>
</dbReference>
<dbReference type="Proteomes" id="UP000306888">
    <property type="component" value="Unassembled WGS sequence"/>
</dbReference>
<dbReference type="Gene3D" id="1.20.1050.60">
    <property type="entry name" value="alpha-1,2-mannosidase"/>
    <property type="match status" value="1"/>
</dbReference>
<dbReference type="GO" id="GO:0016798">
    <property type="term" value="F:hydrolase activity, acting on glycosyl bonds"/>
    <property type="evidence" value="ECO:0007669"/>
    <property type="project" value="UniProtKB-KW"/>
</dbReference>
<gene>
    <name evidence="12" type="ORF">E5347_00265</name>
</gene>
<dbReference type="InterPro" id="IPR041371">
    <property type="entry name" value="GH92_N"/>
</dbReference>
<dbReference type="NCBIfam" id="TIGR01180">
    <property type="entry name" value="aman2_put"/>
    <property type="match status" value="1"/>
</dbReference>
<dbReference type="Gene3D" id="1.20.1270.70">
    <property type="entry name" value="Designed single chain three-helix bundle"/>
    <property type="match status" value="3"/>
</dbReference>
<evidence type="ECO:0000313" key="12">
    <source>
        <dbReference type="EMBL" id="TGY43279.1"/>
    </source>
</evidence>
<dbReference type="SMART" id="SM00606">
    <property type="entry name" value="CBD_IV"/>
    <property type="match status" value="1"/>
</dbReference>
<dbReference type="GO" id="GO:0005975">
    <property type="term" value="P:carbohydrate metabolic process"/>
    <property type="evidence" value="ECO:0007669"/>
    <property type="project" value="InterPro"/>
</dbReference>
<dbReference type="Gene3D" id="1.20.1270.90">
    <property type="entry name" value="AF1782-like"/>
    <property type="match status" value="1"/>
</dbReference>
<feature type="compositionally biased region" description="Low complexity" evidence="6">
    <location>
        <begin position="1966"/>
        <end position="1995"/>
    </location>
</feature>
<feature type="chain" id="PRO_5020757558" evidence="8">
    <location>
        <begin position="29"/>
        <end position="2030"/>
    </location>
</feature>
<dbReference type="PROSITE" id="PS51175">
    <property type="entry name" value="CBM6"/>
    <property type="match status" value="1"/>
</dbReference>
<dbReference type="InterPro" id="IPR006584">
    <property type="entry name" value="Cellulose-bd_IV"/>
</dbReference>
<dbReference type="GO" id="GO:0000224">
    <property type="term" value="F:peptide-N4-(N-acetyl-beta-glucosaminyl)asparagine amidase activity"/>
    <property type="evidence" value="ECO:0007669"/>
    <property type="project" value="TreeGrafter"/>
</dbReference>
<accession>A0A4S2DLX8</accession>
<evidence type="ECO:0000259" key="11">
    <source>
        <dbReference type="PROSITE" id="PS51175"/>
    </source>
</evidence>
<dbReference type="GO" id="GO:0005829">
    <property type="term" value="C:cytosol"/>
    <property type="evidence" value="ECO:0007669"/>
    <property type="project" value="TreeGrafter"/>
</dbReference>
<dbReference type="InterPro" id="IPR005084">
    <property type="entry name" value="CBM6"/>
</dbReference>
<dbReference type="Gene3D" id="3.30.2080.10">
    <property type="entry name" value="GH92 mannosidase domain"/>
    <property type="match status" value="1"/>
</dbReference>
<dbReference type="GO" id="GO:0006516">
    <property type="term" value="P:glycoprotein catabolic process"/>
    <property type="evidence" value="ECO:0007669"/>
    <property type="project" value="TreeGrafter"/>
</dbReference>
<keyword evidence="2" id="KW-0964">Secreted</keyword>
<dbReference type="Pfam" id="PF03422">
    <property type="entry name" value="CBM_6"/>
    <property type="match status" value="1"/>
</dbReference>
<dbReference type="Pfam" id="PF00746">
    <property type="entry name" value="Gram_pos_anchor"/>
    <property type="match status" value="1"/>
</dbReference>
<dbReference type="InterPro" id="IPR000421">
    <property type="entry name" value="FA58C"/>
</dbReference>
<organism evidence="12 13">
    <name type="scientific">Clostridium sartagoforme</name>
    <dbReference type="NCBI Taxonomy" id="84031"/>
    <lineage>
        <taxon>Bacteria</taxon>
        <taxon>Bacillati</taxon>
        <taxon>Bacillota</taxon>
        <taxon>Clostridia</taxon>
        <taxon>Eubacteriales</taxon>
        <taxon>Clostridiaceae</taxon>
        <taxon>Clostridium</taxon>
    </lineage>
</organism>
<dbReference type="InterPro" id="IPR019931">
    <property type="entry name" value="LPXTG_anchor"/>
</dbReference>
<evidence type="ECO:0000259" key="9">
    <source>
        <dbReference type="PROSITE" id="PS50022"/>
    </source>
</evidence>
<dbReference type="OrthoDB" id="9801455at2"/>
<keyword evidence="4" id="KW-0572">Peptidoglycan-anchor</keyword>
<name>A0A4S2DLX8_9CLOT</name>
<feature type="signal peptide" evidence="8">
    <location>
        <begin position="1"/>
        <end position="28"/>
    </location>
</feature>
<dbReference type="CDD" id="cd04084">
    <property type="entry name" value="CBM6_xylanase-like"/>
    <property type="match status" value="1"/>
</dbReference>
<dbReference type="SUPFAM" id="SSF48208">
    <property type="entry name" value="Six-hairpin glycosidases"/>
    <property type="match status" value="1"/>
</dbReference>
<evidence type="ECO:0000259" key="10">
    <source>
        <dbReference type="PROSITE" id="PS50847"/>
    </source>
</evidence>
<feature type="compositionally biased region" description="Basic and acidic residues" evidence="6">
    <location>
        <begin position="1955"/>
        <end position="1965"/>
    </location>
</feature>
<keyword evidence="7" id="KW-0812">Transmembrane</keyword>
<dbReference type="PANTHER" id="PTHR12143">
    <property type="entry name" value="PEPTIDE N-GLYCANASE PNGASE -RELATED"/>
    <property type="match status" value="1"/>
</dbReference>
<feature type="domain" description="CBM6" evidence="11">
    <location>
        <begin position="1391"/>
        <end position="1517"/>
    </location>
</feature>
<dbReference type="Pfam" id="PF17678">
    <property type="entry name" value="Glyco_hydro_92N"/>
    <property type="match status" value="1"/>
</dbReference>
<feature type="transmembrane region" description="Helical" evidence="7">
    <location>
        <begin position="2005"/>
        <end position="2023"/>
    </location>
</feature>
<feature type="domain" description="Gram-positive cocci surface proteins LPxTG" evidence="10">
    <location>
        <begin position="1997"/>
        <end position="2030"/>
    </location>
</feature>
<keyword evidence="5" id="KW-0326">Glycosidase</keyword>
<dbReference type="Gene3D" id="1.20.1610.10">
    <property type="entry name" value="alpha-1,2-mannosidases domains"/>
    <property type="match status" value="1"/>
</dbReference>
<dbReference type="PANTHER" id="PTHR12143:SF43">
    <property type="entry name" value="PUTATIVE-RELATED"/>
    <property type="match status" value="1"/>
</dbReference>
<dbReference type="SUPFAM" id="SSF49785">
    <property type="entry name" value="Galactose-binding domain-like"/>
    <property type="match status" value="3"/>
</dbReference>
<dbReference type="RefSeq" id="WP_136003393.1">
    <property type="nucleotide sequence ID" value="NZ_SRYR01000001.1"/>
</dbReference>
<dbReference type="PROSITE" id="PS50847">
    <property type="entry name" value="GRAM_POS_ANCHORING"/>
    <property type="match status" value="1"/>
</dbReference>
<feature type="domain" description="F5/8 type C" evidence="9">
    <location>
        <begin position="72"/>
        <end position="231"/>
    </location>
</feature>
<evidence type="ECO:0000313" key="13">
    <source>
        <dbReference type="Proteomes" id="UP000306888"/>
    </source>
</evidence>
<sequence length="2030" mass="227031">MGKKFLASLLASFMLVTMLPTNRITVNAAVFDKNLTTNANTKPEKEMLFETSFEENEEDKEFLNSTIDEKKGSNNVLGLPKEVVIDGSINNEIILSSIKSSPSFNDNEIAENLFDDSVNTKFLVNDKNGVNSTNPAWVSFEVKEKVLIDRYQIAAANDAQERDPKSWKLLGSNDGEKWDILDSQSNQTFSTRFERKEYKINNSVEYKYFKLEITEIYKSNGNMVQWSELNLGTGIKEDEETANKMTTVITKGPSETWNQASGKGWTGSKAVEVAGVHEGNERAYSYNVIYKDLNIKVSEDTNLSYTIFPSMLDERDYDYEYTQMHIAVDVEFSDGSFLSDLNAIDQYDTKLNPQAQGDSKILTTNQWNYIASNIGSVADGKIIKNILIAYDNNENPKEDNAKFKTYIDDLKIYNEESVTVTHKSDYVNILRGTNDSPSFSRGLTVPAVTMPHGFNFFVPATNSNDNKIYNYQLEGNSLKHITISHEPSYWVGDRGTWQFMINTSIDATKVTNGDQINASARQAEFTHENETAKAHYYSVNFNEGSNASNSKMEVTPTVHGSVVKFTFDKDSQNRNIIFDSTRANGTLEFNDDGTFEASSNHNSNGMETMYIYGEFSEKPDYTSTQNTKQGIASFNSEVVEMKLATSFISIEQAKKNLELEITNTDNFDSIFTKAQDTWDDTLDMIDVKGASNDQLTTLYSNLYRLNAYPNLLSENTGTNDNPTWEYRSPYGDHDVVEGKLYYNNGFWDTYRTAWAAYALFTPEKDTELLNGLVQHYLDQGYVPRWIAPGGTNSMVGTSSDVIFGDAIAKGIDFDWQSAYESAIKNAAVAVDSSNLTNGGRAQLNKSIFEGYTAHNLQGEGFSWSIEGYINDYGIYKLAEKLGYEDEAEYYLNRALNYSRLFSSTGDTVNDKWLRGKNSNGDWSYSDEDFNPFFWGDDYTETNAFNMSVSVTQDAQGLANLYGGRDALAEKLDTILETNGDYWGYGAVESVGGIHEQKEAREVKLGQYGHSNQPSHHIPYMYNYAGQPWKTQKYVRDILDRLYVGSDFGQGYIGDEDNGEMSAWYIFSALGFYPVSMGNDEYAIGSPLFEEMTVHLENGNSITVKANNNSDENIYIQSMKLNGEDYNKNYLKHSDIANGAIIEFTMGNTPNINWGSSEDSLPTSITKNDEIPNPLEDVTITSVKEIDEPSQDVYSDSVYSNVKDIRNLFDNDSNTSAMLNDTGNSEIIYNFIKPTKVSMLTLTSGRTGEAPSAYKLSGSNDGTEWEVVDERSNLEFQWQRYTRPFKLKEEKSFTKYKLELVGGTALSEIELLGQEGDTSGIDVNVLNKLIISARTIDQSNLPQAGKDLLNDAIKNAEAVANNENSTHDEIVNQYNELNSVIRRINSIKIAKDRLEAEDFSAAHSSIVNDGENIGGVKKDTWVKYNDISFDGNEDSLEIYYSAQEMDAGGYIELHIDSMDSEAFAKIDVPVTGTDWNNYVLVEGDLLKNIEAGLHDVYLVFKNDTEKAYVSNVDYFRFGNKIDADITKIGEGNIIKGNGYEGRPYTMTFDGDVRYVFVNGVSVDFDKENKSYTLDNLEPDTKIVVVFGELVPYEITTEVQGGKADVEINKNQAVGYEEITLKIKNIEEGKLLSKVKFNGEEVQVPNSSEGVYTIKLIMPFEDSKIEVILEDKIEMLNIKVNQSEHGMVTTTAIDNKITKGEDLIINITPESGYKLEALVINGEDVTSSVKNEMLLYKSVMEDLEISATFVIDTNKESIIQMITAANKVIEKGLLEGVDKSIVDEFNKALENAIKVNEDKNSTQQEIDEAANALRVSIENVLDFERVDKEALIALIEKINGLDEKEYISGTWNKLQKQLEIANKVVADENALGKEVTKAYEDLLKSFLELRLKPSKEKLEELINKAESVDRDNYTEKSLKALDKALANAKEVFLDEEATEKEIAKVEKNLEVALNSLVEKDNNEDKPGNGDNNGNESNNGNNNGNNDENNEGKTNNGGKLPNTGGTSAVATGLIGLAVAGSGVAIFKKKNRRK</sequence>
<dbReference type="InterPro" id="IPR050883">
    <property type="entry name" value="PNGase"/>
</dbReference>
<dbReference type="InterPro" id="IPR012939">
    <property type="entry name" value="Glyco_hydro_92"/>
</dbReference>
<evidence type="ECO:0000256" key="2">
    <source>
        <dbReference type="ARBA" id="ARBA00022525"/>
    </source>
</evidence>
<dbReference type="Gene3D" id="2.60.120.260">
    <property type="entry name" value="Galactose-binding domain-like"/>
    <property type="match status" value="3"/>
</dbReference>
<dbReference type="InterPro" id="IPR008979">
    <property type="entry name" value="Galactose-bd-like_sf"/>
</dbReference>
<evidence type="ECO:0000256" key="4">
    <source>
        <dbReference type="ARBA" id="ARBA00023088"/>
    </source>
</evidence>
<dbReference type="FunFam" id="3.30.2080.10:FF:000001">
    <property type="entry name" value="Alpha-1,2-mannosidase subfamily"/>
    <property type="match status" value="1"/>
</dbReference>
<comment type="caution">
    <text evidence="12">The sequence shown here is derived from an EMBL/GenBank/DDBJ whole genome shotgun (WGS) entry which is preliminary data.</text>
</comment>
<dbReference type="Gene3D" id="2.70.98.10">
    <property type="match status" value="1"/>
</dbReference>
<evidence type="ECO:0000256" key="3">
    <source>
        <dbReference type="ARBA" id="ARBA00022729"/>
    </source>
</evidence>
<keyword evidence="7" id="KW-1133">Transmembrane helix</keyword>
<dbReference type="InterPro" id="IPR008928">
    <property type="entry name" value="6-hairpin_glycosidase_sf"/>
</dbReference>
<feature type="region of interest" description="Disordered" evidence="6">
    <location>
        <begin position="1955"/>
        <end position="2001"/>
    </location>
</feature>
<keyword evidence="13" id="KW-1185">Reference proteome</keyword>
<dbReference type="Pfam" id="PF00754">
    <property type="entry name" value="F5_F8_type_C"/>
    <property type="match status" value="1"/>
</dbReference>
<reference evidence="12 13" key="1">
    <citation type="submission" date="2019-04" db="EMBL/GenBank/DDBJ databases">
        <title>Microbes associate with the intestines of laboratory mice.</title>
        <authorList>
            <person name="Navarre W."/>
            <person name="Wong E."/>
            <person name="Huang K."/>
            <person name="Tropini C."/>
            <person name="Ng K."/>
            <person name="Yu B."/>
        </authorList>
    </citation>
    <scope>NUCLEOTIDE SEQUENCE [LARGE SCALE GENOMIC DNA]</scope>
    <source>
        <strain evidence="12 13">NM50_B9-20</strain>
    </source>
</reference>
<dbReference type="Pfam" id="PF07554">
    <property type="entry name" value="FIVAR"/>
    <property type="match status" value="4"/>
</dbReference>
<keyword evidence="7" id="KW-0472">Membrane</keyword>
<keyword evidence="5" id="KW-0378">Hydrolase</keyword>
<keyword evidence="1" id="KW-0134">Cell wall</keyword>